<protein>
    <submittedName>
        <fullName evidence="1">Uncharacterized protein</fullName>
    </submittedName>
</protein>
<accession>A0A0H5Q6Y6</accession>
<reference evidence="1" key="2">
    <citation type="submission" date="2015-07" db="EMBL/GenBank/DDBJ databases">
        <title>Plasmids, circular viruses and viroids from rat gut.</title>
        <authorList>
            <person name="Jorgensen T.J."/>
            <person name="Hansen M.A."/>
            <person name="Xu Z."/>
            <person name="Tabak M.A."/>
            <person name="Sorensen S.J."/>
            <person name="Hansen L.H."/>
        </authorList>
    </citation>
    <scope>NUCLEOTIDE SEQUENCE</scope>
    <source>
        <strain evidence="1">RGFK1746</strain>
    </source>
</reference>
<proteinExistence type="predicted"/>
<sequence length="60" mass="6932">MHVQTENGRWEGCGPLMHLSLPAAWTLIDAVMEVREIAEMKRADEIVRVFHQEAEDQGLW</sequence>
<organism evidence="1">
    <name type="scientific">uncultured prokaryote</name>
    <dbReference type="NCBI Taxonomy" id="198431"/>
    <lineage>
        <taxon>unclassified sequences</taxon>
        <taxon>environmental samples</taxon>
    </lineage>
</organism>
<evidence type="ECO:0000313" key="1">
    <source>
        <dbReference type="EMBL" id="CRY97796.1"/>
    </source>
</evidence>
<dbReference type="EMBL" id="LN854248">
    <property type="protein sequence ID" value="CRY97796.1"/>
    <property type="molecule type" value="Genomic_DNA"/>
</dbReference>
<dbReference type="AlphaFoldDB" id="A0A0H5Q6Y6"/>
<reference evidence="1" key="1">
    <citation type="submission" date="2015-06" db="EMBL/GenBank/DDBJ databases">
        <authorList>
            <person name="Joergensen T."/>
        </authorList>
    </citation>
    <scope>NUCLEOTIDE SEQUENCE</scope>
    <source>
        <strain evidence="1">RGFK1746</strain>
    </source>
</reference>
<name>A0A0H5Q6Y6_9ZZZZ</name>